<dbReference type="PANTHER" id="PTHR11603">
    <property type="entry name" value="AAA FAMILY ATPASE"/>
    <property type="match status" value="1"/>
</dbReference>
<dbReference type="PANTHER" id="PTHR11603:SF132">
    <property type="entry name" value="C2H2-TYPE DOMAIN-CONTAINING PROTEIN"/>
    <property type="match status" value="1"/>
</dbReference>
<name>A0A6A6QD68_9PEZI</name>
<reference evidence="1" key="1">
    <citation type="journal article" date="2020" name="Stud. Mycol.">
        <title>101 Dothideomycetes genomes: a test case for predicting lifestyles and emergence of pathogens.</title>
        <authorList>
            <person name="Haridas S."/>
            <person name="Albert R."/>
            <person name="Binder M."/>
            <person name="Bloem J."/>
            <person name="Labutti K."/>
            <person name="Salamov A."/>
            <person name="Andreopoulos B."/>
            <person name="Baker S."/>
            <person name="Barry K."/>
            <person name="Bills G."/>
            <person name="Bluhm B."/>
            <person name="Cannon C."/>
            <person name="Castanera R."/>
            <person name="Culley D."/>
            <person name="Daum C."/>
            <person name="Ezra D."/>
            <person name="Gonzalez J."/>
            <person name="Henrissat B."/>
            <person name="Kuo A."/>
            <person name="Liang C."/>
            <person name="Lipzen A."/>
            <person name="Lutzoni F."/>
            <person name="Magnuson J."/>
            <person name="Mondo S."/>
            <person name="Nolan M."/>
            <person name="Ohm R."/>
            <person name="Pangilinan J."/>
            <person name="Park H.-J."/>
            <person name="Ramirez L."/>
            <person name="Alfaro M."/>
            <person name="Sun H."/>
            <person name="Tritt A."/>
            <person name="Yoshinaga Y."/>
            <person name="Zwiers L.-H."/>
            <person name="Turgeon B."/>
            <person name="Goodwin S."/>
            <person name="Spatafora J."/>
            <person name="Crous P."/>
            <person name="Grigoriev I."/>
        </authorList>
    </citation>
    <scope>NUCLEOTIDE SEQUENCE</scope>
    <source>
        <strain evidence="1">CBS 269.34</strain>
    </source>
</reference>
<organism evidence="1 2">
    <name type="scientific">Lophium mytilinum</name>
    <dbReference type="NCBI Taxonomy" id="390894"/>
    <lineage>
        <taxon>Eukaryota</taxon>
        <taxon>Fungi</taxon>
        <taxon>Dikarya</taxon>
        <taxon>Ascomycota</taxon>
        <taxon>Pezizomycotina</taxon>
        <taxon>Dothideomycetes</taxon>
        <taxon>Pleosporomycetidae</taxon>
        <taxon>Mytilinidiales</taxon>
        <taxon>Mytilinidiaceae</taxon>
        <taxon>Lophium</taxon>
    </lineage>
</organism>
<protein>
    <recommendedName>
        <fullName evidence="3">Magnesium chelatase</fullName>
    </recommendedName>
</protein>
<dbReference type="InterPro" id="IPR052041">
    <property type="entry name" value="Nucleic_acid_metab_PIN/TRAM"/>
</dbReference>
<accession>A0A6A6QD68</accession>
<evidence type="ECO:0000313" key="2">
    <source>
        <dbReference type="Proteomes" id="UP000799750"/>
    </source>
</evidence>
<gene>
    <name evidence="1" type="ORF">BU16DRAFT_622618</name>
</gene>
<evidence type="ECO:0000313" key="1">
    <source>
        <dbReference type="EMBL" id="KAF2490081.1"/>
    </source>
</evidence>
<dbReference type="EMBL" id="MU004198">
    <property type="protein sequence ID" value="KAF2490081.1"/>
    <property type="molecule type" value="Genomic_DNA"/>
</dbReference>
<sequence>MDHVASTIVERVQSLSDIELASLLCLVADQHCIIEAEEGLLDGVEREIQLVASDVFGLSCCVLNCSESTTLDDFDKGILMAEDDDGFDSSERRRSKDDCFSSFSISDQRRQSDKRVSRSPGAFTSLDSRKIANIVIAKNLNETNQQVQIQVLELIRGKRVFTRTAVHAAPKPFLFIALNAYESELKLTQHLNDQFFLSHRHFAEDGVPNLEELVAKANFSEDGTSASSVIRSPPMKLPASKSLTPIFSQDDLDALVASTAEVRISPEIRAYMHNIIVFLRLHRAVAGGISATSTRHFSALVRTLAPLHGYTYASPSLVTLAISKVFRHRIELTTPENERSMQWGSSLDAVKAVLDGVTAEDVIEEVLEAVEAPL</sequence>
<dbReference type="Proteomes" id="UP000799750">
    <property type="component" value="Unassembled WGS sequence"/>
</dbReference>
<proteinExistence type="predicted"/>
<dbReference type="Gene3D" id="1.10.8.80">
    <property type="entry name" value="Magnesium chelatase subunit I, C-Terminal domain"/>
    <property type="match status" value="1"/>
</dbReference>
<dbReference type="OrthoDB" id="444631at2759"/>
<keyword evidence="2" id="KW-1185">Reference proteome</keyword>
<dbReference type="AlphaFoldDB" id="A0A6A6QD68"/>
<evidence type="ECO:0008006" key="3">
    <source>
        <dbReference type="Google" id="ProtNLM"/>
    </source>
</evidence>